<dbReference type="Proteomes" id="UP000295142">
    <property type="component" value="Unassembled WGS sequence"/>
</dbReference>
<dbReference type="AlphaFoldDB" id="A0A4R2KF04"/>
<accession>A0A4R2KF04</accession>
<dbReference type="GO" id="GO:0008270">
    <property type="term" value="F:zinc ion binding"/>
    <property type="evidence" value="ECO:0007669"/>
    <property type="project" value="UniProtKB-KW"/>
</dbReference>
<evidence type="ECO:0000256" key="2">
    <source>
        <dbReference type="ARBA" id="ARBA00022771"/>
    </source>
</evidence>
<comment type="caution">
    <text evidence="6">The sequence shown here is derived from an EMBL/GenBank/DDBJ whole genome shotgun (WGS) entry which is preliminary data.</text>
</comment>
<dbReference type="PANTHER" id="PTHR33823:SF4">
    <property type="entry name" value="GENERAL STRESS PROTEIN 16O"/>
    <property type="match status" value="1"/>
</dbReference>
<keyword evidence="1" id="KW-0479">Metal-binding</keyword>
<feature type="zinc finger region" description="dksA C4-type" evidence="4">
    <location>
        <begin position="85"/>
        <end position="109"/>
    </location>
</feature>
<dbReference type="Pfam" id="PF01258">
    <property type="entry name" value="zf-dskA_traR"/>
    <property type="match status" value="1"/>
</dbReference>
<evidence type="ECO:0000259" key="5">
    <source>
        <dbReference type="Pfam" id="PF01258"/>
    </source>
</evidence>
<dbReference type="SUPFAM" id="SSF57716">
    <property type="entry name" value="Glucocorticoid receptor-like (DNA-binding domain)"/>
    <property type="match status" value="1"/>
</dbReference>
<name>A0A4R2KF04_9RHOB</name>
<keyword evidence="3" id="KW-0862">Zinc</keyword>
<evidence type="ECO:0000256" key="3">
    <source>
        <dbReference type="ARBA" id="ARBA00022833"/>
    </source>
</evidence>
<gene>
    <name evidence="6" type="ORF">EV655_108143</name>
</gene>
<evidence type="ECO:0000313" key="6">
    <source>
        <dbReference type="EMBL" id="TCO70902.1"/>
    </source>
</evidence>
<dbReference type="InterPro" id="IPR000962">
    <property type="entry name" value="Znf_DskA_TraR"/>
</dbReference>
<keyword evidence="7" id="KW-1185">Reference proteome</keyword>
<keyword evidence="2" id="KW-0863">Zinc-finger</keyword>
<dbReference type="PANTHER" id="PTHR33823">
    <property type="entry name" value="RNA POLYMERASE-BINDING TRANSCRIPTION FACTOR DKSA-RELATED"/>
    <property type="match status" value="1"/>
</dbReference>
<sequence>MDEARIARFRARLMAILDAVDTDTALGEDRTRTVALDQQTVGRLSRMDALQKQAMAKAQQARRAMAERRIRAALSRIDEGGFGYCTDCGEPIAEKRLDLDPTISTCINSAR</sequence>
<dbReference type="PROSITE" id="PS51128">
    <property type="entry name" value="ZF_DKSA_2"/>
    <property type="match status" value="1"/>
</dbReference>
<evidence type="ECO:0000256" key="1">
    <source>
        <dbReference type="ARBA" id="ARBA00022723"/>
    </source>
</evidence>
<evidence type="ECO:0000256" key="4">
    <source>
        <dbReference type="PROSITE-ProRule" id="PRU00510"/>
    </source>
</evidence>
<dbReference type="Gene3D" id="1.20.120.910">
    <property type="entry name" value="DksA, coiled-coil domain"/>
    <property type="match status" value="1"/>
</dbReference>
<dbReference type="EMBL" id="SLWW01000008">
    <property type="protein sequence ID" value="TCO70902.1"/>
    <property type="molecule type" value="Genomic_DNA"/>
</dbReference>
<organism evidence="6 7">
    <name type="scientific">Rhodovulum euryhalinum</name>
    <dbReference type="NCBI Taxonomy" id="35805"/>
    <lineage>
        <taxon>Bacteria</taxon>
        <taxon>Pseudomonadati</taxon>
        <taxon>Pseudomonadota</taxon>
        <taxon>Alphaproteobacteria</taxon>
        <taxon>Rhodobacterales</taxon>
        <taxon>Paracoccaceae</taxon>
        <taxon>Rhodovulum</taxon>
    </lineage>
</organism>
<dbReference type="OrthoDB" id="1121111at2"/>
<reference evidence="6 7" key="1">
    <citation type="submission" date="2019-03" db="EMBL/GenBank/DDBJ databases">
        <title>Genomic Encyclopedia of Type Strains, Phase IV (KMG-IV): sequencing the most valuable type-strain genomes for metagenomic binning, comparative biology and taxonomic classification.</title>
        <authorList>
            <person name="Goeker M."/>
        </authorList>
    </citation>
    <scope>NUCLEOTIDE SEQUENCE [LARGE SCALE GENOMIC DNA]</scope>
    <source>
        <strain evidence="6 7">DSM 4868</strain>
    </source>
</reference>
<proteinExistence type="predicted"/>
<dbReference type="RefSeq" id="WP_132544892.1">
    <property type="nucleotide sequence ID" value="NZ_SLWW01000008.1"/>
</dbReference>
<protein>
    <submittedName>
        <fullName evidence="6">TraR/DksA family transcriptional regulator</fullName>
    </submittedName>
</protein>
<evidence type="ECO:0000313" key="7">
    <source>
        <dbReference type="Proteomes" id="UP000295142"/>
    </source>
</evidence>
<feature type="domain" description="Zinc finger DksA/TraR C4-type" evidence="5">
    <location>
        <begin position="80"/>
        <end position="108"/>
    </location>
</feature>